<comment type="caution">
    <text evidence="5">The sequence shown here is derived from an EMBL/GenBank/DDBJ whole genome shotgun (WGS) entry which is preliminary data.</text>
</comment>
<dbReference type="SUPFAM" id="SSF46785">
    <property type="entry name" value="Winged helix' DNA-binding domain"/>
    <property type="match status" value="2"/>
</dbReference>
<keyword evidence="2" id="KW-0238">DNA-binding</keyword>
<dbReference type="InterPro" id="IPR036388">
    <property type="entry name" value="WH-like_DNA-bd_sf"/>
</dbReference>
<dbReference type="PANTHER" id="PTHR30154:SF34">
    <property type="entry name" value="TRANSCRIPTIONAL REGULATOR AZLB"/>
    <property type="match status" value="1"/>
</dbReference>
<dbReference type="EMBL" id="LFBV01000004">
    <property type="protein sequence ID" value="OKH93519.1"/>
    <property type="molecule type" value="Genomic_DNA"/>
</dbReference>
<dbReference type="Pfam" id="PF01037">
    <property type="entry name" value="AsnC_trans_reg"/>
    <property type="match status" value="1"/>
</dbReference>
<dbReference type="RefSeq" id="WP_073789908.1">
    <property type="nucleotide sequence ID" value="NZ_CP109583.1"/>
</dbReference>
<dbReference type="InterPro" id="IPR019887">
    <property type="entry name" value="Tscrpt_reg_AsnC/Lrp_C"/>
</dbReference>
<keyword evidence="3" id="KW-0804">Transcription</keyword>
<gene>
    <name evidence="5" type="ORF">AB852_18820</name>
</gene>
<accession>A0A1Q4V6X9</accession>
<dbReference type="PRINTS" id="PR00033">
    <property type="entry name" value="HTHASNC"/>
</dbReference>
<dbReference type="PANTHER" id="PTHR30154">
    <property type="entry name" value="LEUCINE-RESPONSIVE REGULATORY PROTEIN"/>
    <property type="match status" value="1"/>
</dbReference>
<dbReference type="Pfam" id="PF13404">
    <property type="entry name" value="HTH_AsnC-type"/>
    <property type="match status" value="2"/>
</dbReference>
<dbReference type="STRING" id="1048205.AB852_18820"/>
<dbReference type="InterPro" id="IPR000485">
    <property type="entry name" value="AsnC-type_HTH_dom"/>
</dbReference>
<evidence type="ECO:0000259" key="4">
    <source>
        <dbReference type="PROSITE" id="PS50956"/>
    </source>
</evidence>
<organism evidence="5 6">
    <name type="scientific">Streptomyces uncialis</name>
    <dbReference type="NCBI Taxonomy" id="1048205"/>
    <lineage>
        <taxon>Bacteria</taxon>
        <taxon>Bacillati</taxon>
        <taxon>Actinomycetota</taxon>
        <taxon>Actinomycetes</taxon>
        <taxon>Kitasatosporales</taxon>
        <taxon>Streptomycetaceae</taxon>
        <taxon>Streptomyces</taxon>
    </lineage>
</organism>
<evidence type="ECO:0000256" key="3">
    <source>
        <dbReference type="ARBA" id="ARBA00023163"/>
    </source>
</evidence>
<dbReference type="GO" id="GO:0043200">
    <property type="term" value="P:response to amino acid"/>
    <property type="evidence" value="ECO:0007669"/>
    <property type="project" value="TreeGrafter"/>
</dbReference>
<proteinExistence type="predicted"/>
<dbReference type="AlphaFoldDB" id="A0A1Q4V6X9"/>
<dbReference type="PROSITE" id="PS50956">
    <property type="entry name" value="HTH_ASNC_2"/>
    <property type="match status" value="1"/>
</dbReference>
<evidence type="ECO:0000256" key="1">
    <source>
        <dbReference type="ARBA" id="ARBA00023015"/>
    </source>
</evidence>
<keyword evidence="1" id="KW-0805">Transcription regulation</keyword>
<dbReference type="Gene3D" id="3.30.70.920">
    <property type="match status" value="2"/>
</dbReference>
<feature type="domain" description="HTH asnC-type" evidence="4">
    <location>
        <begin position="7"/>
        <end position="67"/>
    </location>
</feature>
<dbReference type="Proteomes" id="UP000186455">
    <property type="component" value="Unassembled WGS sequence"/>
</dbReference>
<dbReference type="InterPro" id="IPR011008">
    <property type="entry name" value="Dimeric_a/b-barrel"/>
</dbReference>
<evidence type="ECO:0000256" key="2">
    <source>
        <dbReference type="ARBA" id="ARBA00023125"/>
    </source>
</evidence>
<evidence type="ECO:0000313" key="6">
    <source>
        <dbReference type="Proteomes" id="UP000186455"/>
    </source>
</evidence>
<dbReference type="Gene3D" id="1.10.10.10">
    <property type="entry name" value="Winged helix-like DNA-binding domain superfamily/Winged helix DNA-binding domain"/>
    <property type="match status" value="2"/>
</dbReference>
<reference evidence="5 6" key="1">
    <citation type="submission" date="2015-06" db="EMBL/GenBank/DDBJ databases">
        <title>Cloning and characterization of the uncialamcin biosynthetic gene cluster.</title>
        <authorList>
            <person name="Yan X."/>
            <person name="Huang T."/>
            <person name="Ge H."/>
            <person name="Shen B."/>
        </authorList>
    </citation>
    <scope>NUCLEOTIDE SEQUENCE [LARGE SCALE GENOMIC DNA]</scope>
    <source>
        <strain evidence="5 6">DCA2648</strain>
    </source>
</reference>
<keyword evidence="6" id="KW-1185">Reference proteome</keyword>
<name>A0A1Q4V6X9_9ACTN</name>
<evidence type="ECO:0000313" key="5">
    <source>
        <dbReference type="EMBL" id="OKH93519.1"/>
    </source>
</evidence>
<dbReference type="InterPro" id="IPR036390">
    <property type="entry name" value="WH_DNA-bd_sf"/>
</dbReference>
<dbReference type="GO" id="GO:0043565">
    <property type="term" value="F:sequence-specific DNA binding"/>
    <property type="evidence" value="ECO:0007669"/>
    <property type="project" value="InterPro"/>
</dbReference>
<sequence length="323" mass="34795">MTESDTLDSLDRRIVAALQIDARLPYGTLAQALGEVERTVARRVQRLLDSGALRFTAFVDELRTGVGQSVNLRVEVEPGSADRVAGALAQRRDTRWVAVVTGDADVSCELVADGRAALHRVVSEELPSIPGVRSTRSFPVLRHVKPTTAWHADLLTAPETAAVTSGAVAVSDQGGRTELQPTDHQLIELLVENARYSWVELAERLGVVPATVRRWTERLLSGGAVALRAEIESALLGYAVEAELWMETAPSEIEPVTAALAPHPAVRYCGVVVGKQAVNIHVVLPAMDDLFDFQVGVLGRLPGLVGCEATLVTRAHKRGFVVK</sequence>
<dbReference type="GeneID" id="96791494"/>
<dbReference type="InterPro" id="IPR019888">
    <property type="entry name" value="Tscrpt_reg_AsnC-like"/>
</dbReference>
<protein>
    <recommendedName>
        <fullName evidence="4">HTH asnC-type domain-containing protein</fullName>
    </recommendedName>
</protein>
<dbReference type="GO" id="GO:0005829">
    <property type="term" value="C:cytosol"/>
    <property type="evidence" value="ECO:0007669"/>
    <property type="project" value="TreeGrafter"/>
</dbReference>
<dbReference type="SUPFAM" id="SSF54909">
    <property type="entry name" value="Dimeric alpha+beta barrel"/>
    <property type="match status" value="2"/>
</dbReference>
<dbReference type="SMART" id="SM00344">
    <property type="entry name" value="HTH_ASNC"/>
    <property type="match status" value="2"/>
</dbReference>